<name>A0ABN9EIB6_9NEOB</name>
<keyword evidence="2" id="KW-0677">Repeat</keyword>
<dbReference type="InterPro" id="IPR050216">
    <property type="entry name" value="LRR_domain-containing"/>
</dbReference>
<dbReference type="PANTHER" id="PTHR48051:SF1">
    <property type="entry name" value="RAS SUPPRESSOR PROTEIN 1"/>
    <property type="match status" value="1"/>
</dbReference>
<dbReference type="Pfam" id="PF00560">
    <property type="entry name" value="LRR_1"/>
    <property type="match status" value="1"/>
</dbReference>
<evidence type="ECO:0000256" key="2">
    <source>
        <dbReference type="ARBA" id="ARBA00022737"/>
    </source>
</evidence>
<dbReference type="PANTHER" id="PTHR48051">
    <property type="match status" value="1"/>
</dbReference>
<comment type="caution">
    <text evidence="3">The sequence shown here is derived from an EMBL/GenBank/DDBJ whole genome shotgun (WGS) entry which is preliminary data.</text>
</comment>
<protein>
    <submittedName>
        <fullName evidence="3">Uncharacterized protein</fullName>
    </submittedName>
</protein>
<keyword evidence="1" id="KW-0433">Leucine-rich repeat</keyword>
<sequence length="207" mass="23196">MAHVKVIDLRMNRLTQVTASMEGINHITHVDVRDNQLSSLDLGCMGNLEQLHCERNQLMELRLCGFSLRAIYAGSNRLTSVNVYLAPSLLHTLDLSRNCLSLVPEWICEAKKLEAADLSWNAITELPLRIMGSSSLRRLMLGHNQLRSLPCPVESIPLETLDVQHNMLRHLPDPLFTVALNLRFLNASANILESLPSMFSGEESGTR</sequence>
<keyword evidence="4" id="KW-1185">Reference proteome</keyword>
<evidence type="ECO:0000313" key="3">
    <source>
        <dbReference type="EMBL" id="CAI9583476.1"/>
    </source>
</evidence>
<dbReference type="InterPro" id="IPR001611">
    <property type="entry name" value="Leu-rich_rpt"/>
</dbReference>
<feature type="non-terminal residue" evidence="3">
    <location>
        <position position="207"/>
    </location>
</feature>
<evidence type="ECO:0000313" key="4">
    <source>
        <dbReference type="Proteomes" id="UP001162483"/>
    </source>
</evidence>
<dbReference type="Gene3D" id="3.80.10.10">
    <property type="entry name" value="Ribonuclease Inhibitor"/>
    <property type="match status" value="1"/>
</dbReference>
<dbReference type="EMBL" id="CATNWA010015446">
    <property type="protein sequence ID" value="CAI9583476.1"/>
    <property type="molecule type" value="Genomic_DNA"/>
</dbReference>
<dbReference type="SUPFAM" id="SSF52058">
    <property type="entry name" value="L domain-like"/>
    <property type="match status" value="1"/>
</dbReference>
<gene>
    <name evidence="3" type="ORF">SPARVUS_LOCUS9817728</name>
</gene>
<dbReference type="InterPro" id="IPR032675">
    <property type="entry name" value="LRR_dom_sf"/>
</dbReference>
<proteinExistence type="predicted"/>
<organism evidence="3 4">
    <name type="scientific">Staurois parvus</name>
    <dbReference type="NCBI Taxonomy" id="386267"/>
    <lineage>
        <taxon>Eukaryota</taxon>
        <taxon>Metazoa</taxon>
        <taxon>Chordata</taxon>
        <taxon>Craniata</taxon>
        <taxon>Vertebrata</taxon>
        <taxon>Euteleostomi</taxon>
        <taxon>Amphibia</taxon>
        <taxon>Batrachia</taxon>
        <taxon>Anura</taxon>
        <taxon>Neobatrachia</taxon>
        <taxon>Ranoidea</taxon>
        <taxon>Ranidae</taxon>
        <taxon>Staurois</taxon>
    </lineage>
</organism>
<evidence type="ECO:0000256" key="1">
    <source>
        <dbReference type="ARBA" id="ARBA00022614"/>
    </source>
</evidence>
<dbReference type="Proteomes" id="UP001162483">
    <property type="component" value="Unassembled WGS sequence"/>
</dbReference>
<accession>A0ABN9EIB6</accession>
<reference evidence="3" key="1">
    <citation type="submission" date="2023-05" db="EMBL/GenBank/DDBJ databases">
        <authorList>
            <person name="Stuckert A."/>
        </authorList>
    </citation>
    <scope>NUCLEOTIDE SEQUENCE</scope>
</reference>
<dbReference type="SMART" id="SM00364">
    <property type="entry name" value="LRR_BAC"/>
    <property type="match status" value="4"/>
</dbReference>